<proteinExistence type="predicted"/>
<gene>
    <name evidence="1" type="ORF">Amon02_000996600</name>
</gene>
<protein>
    <submittedName>
        <fullName evidence="1">Unnamed protein product</fullName>
    </submittedName>
</protein>
<dbReference type="EMBL" id="BSXS01009724">
    <property type="protein sequence ID" value="GME96362.1"/>
    <property type="molecule type" value="Genomic_DNA"/>
</dbReference>
<evidence type="ECO:0000313" key="2">
    <source>
        <dbReference type="Proteomes" id="UP001165064"/>
    </source>
</evidence>
<reference evidence="1" key="1">
    <citation type="submission" date="2023-04" db="EMBL/GenBank/DDBJ databases">
        <title>Ambrosiozyma monospora NBRC 10751.</title>
        <authorList>
            <person name="Ichikawa N."/>
            <person name="Sato H."/>
            <person name="Tonouchi N."/>
        </authorList>
    </citation>
    <scope>NUCLEOTIDE SEQUENCE</scope>
    <source>
        <strain evidence="1">NBRC 10751</strain>
    </source>
</reference>
<accession>A0ACB5TWS9</accession>
<name>A0ACB5TWS9_AMBMO</name>
<organism evidence="1 2">
    <name type="scientific">Ambrosiozyma monospora</name>
    <name type="common">Yeast</name>
    <name type="synonym">Endomycopsis monosporus</name>
    <dbReference type="NCBI Taxonomy" id="43982"/>
    <lineage>
        <taxon>Eukaryota</taxon>
        <taxon>Fungi</taxon>
        <taxon>Dikarya</taxon>
        <taxon>Ascomycota</taxon>
        <taxon>Saccharomycotina</taxon>
        <taxon>Pichiomycetes</taxon>
        <taxon>Pichiales</taxon>
        <taxon>Pichiaceae</taxon>
        <taxon>Ambrosiozyma</taxon>
    </lineage>
</organism>
<keyword evidence="2" id="KW-1185">Reference proteome</keyword>
<comment type="caution">
    <text evidence="1">The sequence shown here is derived from an EMBL/GenBank/DDBJ whole genome shotgun (WGS) entry which is preliminary data.</text>
</comment>
<evidence type="ECO:0000313" key="1">
    <source>
        <dbReference type="EMBL" id="GME96362.1"/>
    </source>
</evidence>
<dbReference type="Proteomes" id="UP001165064">
    <property type="component" value="Unassembled WGS sequence"/>
</dbReference>
<sequence length="303" mass="34470">MFSSTNSPSESITSIQPTDGDIQHILTWLDSLMECLKRFTPDNVIYSKYKEEDTYKKFKRPKFDSLKQLTEELQNWIQTIFFSGSRNVQFMLSHGLPDDCNTNRNAFSEFPDFPLVSLIKPYAKPEAYKMLAERLQNYIMVDLNYQEAITDNSAYIKPGDIPTNGGCAGDTPDPHKVLAVLSQSEQVVDDGTILAGYLKLLRTGITKGQDVKQRLTARTNLAAQIDQFATGSTNGGVSEHPNIWKTLCLLEWVHDDLQEISSEDTRKNLSFKVNDLMKESELQEFSQNFRTFSFADLLKHVDQ</sequence>